<dbReference type="InterPro" id="IPR032710">
    <property type="entry name" value="NTF2-like_dom_sf"/>
</dbReference>
<dbReference type="SUPFAM" id="SSF54427">
    <property type="entry name" value="NTF2-like"/>
    <property type="match status" value="1"/>
</dbReference>
<evidence type="ECO:0000313" key="2">
    <source>
        <dbReference type="EMBL" id="QCC47144.1"/>
    </source>
</evidence>
<dbReference type="EMBL" id="CP031311">
    <property type="protein sequence ID" value="QCC47144.1"/>
    <property type="molecule type" value="Genomic_DNA"/>
</dbReference>
<dbReference type="EMBL" id="FNVN01000001">
    <property type="protein sequence ID" value="SEF69963.1"/>
    <property type="molecule type" value="Genomic_DNA"/>
</dbReference>
<proteinExistence type="predicted"/>
<evidence type="ECO:0000259" key="1">
    <source>
        <dbReference type="Pfam" id="PF12680"/>
    </source>
</evidence>
<dbReference type="Pfam" id="PF12680">
    <property type="entry name" value="SnoaL_2"/>
    <property type="match status" value="1"/>
</dbReference>
<dbReference type="InterPro" id="IPR037401">
    <property type="entry name" value="SnoaL-like"/>
</dbReference>
<accession>A0A1H5U4H9</accession>
<dbReference type="Proteomes" id="UP000296733">
    <property type="component" value="Chromosome"/>
</dbReference>
<protein>
    <submittedName>
        <fullName evidence="2">DUF4440 domain-containing protein</fullName>
    </submittedName>
</protein>
<dbReference type="AlphaFoldDB" id="A0A1H5U4H9"/>
<dbReference type="PANTHER" id="PTHR41252:SF1">
    <property type="entry name" value="BLR2505 PROTEIN"/>
    <property type="match status" value="1"/>
</dbReference>
<evidence type="ECO:0000313" key="3">
    <source>
        <dbReference type="EMBL" id="SEF69963.1"/>
    </source>
</evidence>
<dbReference type="KEGG" id="hlm:DV707_05360"/>
<keyword evidence="4" id="KW-1185">Reference proteome</keyword>
<name>A0A1H5U4H9_9EURY</name>
<evidence type="ECO:0000313" key="4">
    <source>
        <dbReference type="Proteomes" id="UP000236740"/>
    </source>
</evidence>
<dbReference type="Gene3D" id="3.10.450.50">
    <property type="match status" value="1"/>
</dbReference>
<sequence>MTEPTAKSNVETVRGLYRSFADGDLDAVVDTWDPDIELIETEGLIGSGTFRGADEIRENVFAGLANDWEDVSVVPERYVDGGDSVVALIDWSGTNVETGKSAAFRGAHVFDFEDRKIVRWTSYADSALFNEAHRA</sequence>
<reference evidence="3 4" key="1">
    <citation type="submission" date="2016-10" db="EMBL/GenBank/DDBJ databases">
        <authorList>
            <person name="de Groot N.N."/>
        </authorList>
    </citation>
    <scope>NUCLEOTIDE SEQUENCE [LARGE SCALE GENOMIC DNA]</scope>
    <source>
        <strain evidence="3 4">CGMCC 1.10331</strain>
    </source>
</reference>
<dbReference type="Proteomes" id="UP000236740">
    <property type="component" value="Unassembled WGS sequence"/>
</dbReference>
<reference evidence="2 5" key="2">
    <citation type="journal article" date="2019" name="Nat. Commun.">
        <title>A new type of DNA phosphorothioation-based antiviral system in archaea.</title>
        <authorList>
            <person name="Xiong L."/>
            <person name="Liu S."/>
            <person name="Chen S."/>
            <person name="Xiao Y."/>
            <person name="Zhu B."/>
            <person name="Gao Y."/>
            <person name="Zhang Y."/>
            <person name="Chen B."/>
            <person name="Luo J."/>
            <person name="Deng Z."/>
            <person name="Chen X."/>
            <person name="Wang L."/>
            <person name="Chen S."/>
        </authorList>
    </citation>
    <scope>NUCLEOTIDE SEQUENCE [LARGE SCALE GENOMIC DNA]</scope>
    <source>
        <strain evidence="2 5">CGMCC 1.10331</strain>
    </source>
</reference>
<feature type="domain" description="SnoaL-like" evidence="1">
    <location>
        <begin position="13"/>
        <end position="120"/>
    </location>
</feature>
<evidence type="ECO:0000313" key="5">
    <source>
        <dbReference type="Proteomes" id="UP000296733"/>
    </source>
</evidence>
<dbReference type="PANTHER" id="PTHR41252">
    <property type="entry name" value="BLR2505 PROTEIN"/>
    <property type="match status" value="1"/>
</dbReference>
<dbReference type="RefSeq" id="WP_103990253.1">
    <property type="nucleotide sequence ID" value="NZ_CP031311.1"/>
</dbReference>
<organism evidence="3 4">
    <name type="scientific">Halobellus limi</name>
    <dbReference type="NCBI Taxonomy" id="699433"/>
    <lineage>
        <taxon>Archaea</taxon>
        <taxon>Methanobacteriati</taxon>
        <taxon>Methanobacteriota</taxon>
        <taxon>Stenosarchaea group</taxon>
        <taxon>Halobacteria</taxon>
        <taxon>Halobacteriales</taxon>
        <taxon>Haloferacaceae</taxon>
        <taxon>Halobellus</taxon>
    </lineage>
</organism>
<gene>
    <name evidence="2" type="ORF">DV707_05360</name>
    <name evidence="3" type="ORF">SAMN04488133_0479</name>
</gene>
<dbReference type="OrthoDB" id="183337at2157"/>
<dbReference type="GeneID" id="39857493"/>